<feature type="coiled-coil region" evidence="1">
    <location>
        <begin position="88"/>
        <end position="115"/>
    </location>
</feature>
<dbReference type="AlphaFoldDB" id="K1S1N0"/>
<name>K1S1N0_9ZZZZ</name>
<evidence type="ECO:0000313" key="2">
    <source>
        <dbReference type="EMBL" id="EKC47600.1"/>
    </source>
</evidence>
<protein>
    <submittedName>
        <fullName evidence="2">Type sodium ATP synthase subunit</fullName>
    </submittedName>
</protein>
<gene>
    <name evidence="2" type="ORF">OBE_15615</name>
</gene>
<comment type="caution">
    <text evidence="2">The sequence shown here is derived from an EMBL/GenBank/DDBJ whole genome shotgun (WGS) entry which is preliminary data.</text>
</comment>
<evidence type="ECO:0000256" key="1">
    <source>
        <dbReference type="SAM" id="Coils"/>
    </source>
</evidence>
<accession>K1S1N0</accession>
<dbReference type="EMBL" id="AJWZ01010738">
    <property type="protein sequence ID" value="EKC47600.1"/>
    <property type="molecule type" value="Genomic_DNA"/>
</dbReference>
<reference evidence="2" key="1">
    <citation type="journal article" date="2013" name="Environ. Microbiol.">
        <title>Microbiota from the distal guts of lean and obese adolescents exhibit partial functional redundancy besides clear differences in community structure.</title>
        <authorList>
            <person name="Ferrer M."/>
            <person name="Ruiz A."/>
            <person name="Lanza F."/>
            <person name="Haange S.B."/>
            <person name="Oberbach A."/>
            <person name="Till H."/>
            <person name="Bargiela R."/>
            <person name="Campoy C."/>
            <person name="Segura M.T."/>
            <person name="Richter M."/>
            <person name="von Bergen M."/>
            <person name="Seifert J."/>
            <person name="Suarez A."/>
        </authorList>
    </citation>
    <scope>NUCLEOTIDE SEQUENCE</scope>
</reference>
<organism evidence="2">
    <name type="scientific">human gut metagenome</name>
    <dbReference type="NCBI Taxonomy" id="408170"/>
    <lineage>
        <taxon>unclassified sequences</taxon>
        <taxon>metagenomes</taxon>
        <taxon>organismal metagenomes</taxon>
    </lineage>
</organism>
<keyword evidence="1" id="KW-0175">Coiled coil</keyword>
<proteinExistence type="predicted"/>
<sequence length="124" mass="14221">MIEKMSFVTLAGPKTEIDYLVDHYLSKHDIHLENALSELSSAEQFTTFTEENPFKAMLTKSRELMLLVKNPEKATISKINVNKAQKFIDKIDEQIDDIRTEVANLEKQMDALNQDYAVLAPFKT</sequence>